<dbReference type="InterPro" id="IPR018490">
    <property type="entry name" value="cNMP-bd_dom_sf"/>
</dbReference>
<evidence type="ECO:0000313" key="2">
    <source>
        <dbReference type="EMBL" id="MDQ0471601.1"/>
    </source>
</evidence>
<sequence>MRKALYILGQLNDADVQWLQRHGTRRSLGDGEVIVRAGQPVDAVFISLDGALCVTLGNGTRLAQLGAGEFVGEMSFVDTAPPSATVAALGRASVLEIKRTDLQHRIDEDPGFSSRFYRALAIFLADRLRAANHRLGQGEEGDLRGDAVIEDELDDTVLDTVSQAGERFHRLLAALSGG</sequence>
<dbReference type="PANTHER" id="PTHR24567:SF74">
    <property type="entry name" value="HTH-TYPE TRANSCRIPTIONAL REGULATOR ARCR"/>
    <property type="match status" value="1"/>
</dbReference>
<gene>
    <name evidence="2" type="ORF">QO011_004626</name>
</gene>
<dbReference type="PROSITE" id="PS50042">
    <property type="entry name" value="CNMP_BINDING_3"/>
    <property type="match status" value="1"/>
</dbReference>
<dbReference type="PANTHER" id="PTHR24567">
    <property type="entry name" value="CRP FAMILY TRANSCRIPTIONAL REGULATORY PROTEIN"/>
    <property type="match status" value="1"/>
</dbReference>
<dbReference type="SUPFAM" id="SSF51206">
    <property type="entry name" value="cAMP-binding domain-like"/>
    <property type="match status" value="1"/>
</dbReference>
<keyword evidence="3" id="KW-1185">Reference proteome</keyword>
<dbReference type="InterPro" id="IPR050397">
    <property type="entry name" value="Env_Response_Regulators"/>
</dbReference>
<proteinExistence type="predicted"/>
<reference evidence="2 3" key="1">
    <citation type="submission" date="2023-07" db="EMBL/GenBank/DDBJ databases">
        <title>Genomic Encyclopedia of Type Strains, Phase IV (KMG-IV): sequencing the most valuable type-strain genomes for metagenomic binning, comparative biology and taxonomic classification.</title>
        <authorList>
            <person name="Goeker M."/>
        </authorList>
    </citation>
    <scope>NUCLEOTIDE SEQUENCE [LARGE SCALE GENOMIC DNA]</scope>
    <source>
        <strain evidence="2 3">DSM 19619</strain>
    </source>
</reference>
<evidence type="ECO:0000259" key="1">
    <source>
        <dbReference type="PROSITE" id="PS50042"/>
    </source>
</evidence>
<dbReference type="Proteomes" id="UP001242480">
    <property type="component" value="Unassembled WGS sequence"/>
</dbReference>
<dbReference type="EMBL" id="JAUSVX010000009">
    <property type="protein sequence ID" value="MDQ0471601.1"/>
    <property type="molecule type" value="Genomic_DNA"/>
</dbReference>
<dbReference type="InterPro" id="IPR000595">
    <property type="entry name" value="cNMP-bd_dom"/>
</dbReference>
<protein>
    <submittedName>
        <fullName evidence="2">CRP-like cAMP-binding protein</fullName>
    </submittedName>
</protein>
<feature type="domain" description="Cyclic nucleotide-binding" evidence="1">
    <location>
        <begin position="7"/>
        <end position="106"/>
    </location>
</feature>
<evidence type="ECO:0000313" key="3">
    <source>
        <dbReference type="Proteomes" id="UP001242480"/>
    </source>
</evidence>
<dbReference type="Pfam" id="PF00027">
    <property type="entry name" value="cNMP_binding"/>
    <property type="match status" value="1"/>
</dbReference>
<dbReference type="CDD" id="cd00038">
    <property type="entry name" value="CAP_ED"/>
    <property type="match status" value="1"/>
</dbReference>
<comment type="caution">
    <text evidence="2">The sequence shown here is derived from an EMBL/GenBank/DDBJ whole genome shotgun (WGS) entry which is preliminary data.</text>
</comment>
<dbReference type="RefSeq" id="WP_307277034.1">
    <property type="nucleotide sequence ID" value="NZ_JAUSVX010000009.1"/>
</dbReference>
<dbReference type="InterPro" id="IPR014710">
    <property type="entry name" value="RmlC-like_jellyroll"/>
</dbReference>
<dbReference type="SMART" id="SM00100">
    <property type="entry name" value="cNMP"/>
    <property type="match status" value="1"/>
</dbReference>
<dbReference type="Gene3D" id="2.60.120.10">
    <property type="entry name" value="Jelly Rolls"/>
    <property type="match status" value="1"/>
</dbReference>
<accession>A0ABU0JDK9</accession>
<organism evidence="2 3">
    <name type="scientific">Labrys wisconsinensis</name>
    <dbReference type="NCBI Taxonomy" id="425677"/>
    <lineage>
        <taxon>Bacteria</taxon>
        <taxon>Pseudomonadati</taxon>
        <taxon>Pseudomonadota</taxon>
        <taxon>Alphaproteobacteria</taxon>
        <taxon>Hyphomicrobiales</taxon>
        <taxon>Xanthobacteraceae</taxon>
        <taxon>Labrys</taxon>
    </lineage>
</organism>
<name>A0ABU0JDK9_9HYPH</name>